<reference evidence="7 8" key="1">
    <citation type="submission" date="2016-11" db="EMBL/GenBank/DDBJ databases">
        <authorList>
            <person name="Jaros S."/>
            <person name="Januszkiewicz K."/>
            <person name="Wedrychowicz H."/>
        </authorList>
    </citation>
    <scope>NUCLEOTIDE SEQUENCE [LARGE SCALE GENOMIC DNA]</scope>
    <source>
        <strain evidence="7 8">DSM 4740</strain>
    </source>
</reference>
<dbReference type="InterPro" id="IPR005119">
    <property type="entry name" value="LysR_subst-bd"/>
</dbReference>
<dbReference type="OrthoDB" id="8839911at2"/>
<evidence type="ECO:0000256" key="3">
    <source>
        <dbReference type="ARBA" id="ARBA00023125"/>
    </source>
</evidence>
<dbReference type="InterPro" id="IPR036388">
    <property type="entry name" value="WH-like_DNA-bd_sf"/>
</dbReference>
<dbReference type="Gene3D" id="1.10.10.10">
    <property type="entry name" value="Winged helix-like DNA-binding domain superfamily/Winged helix DNA-binding domain"/>
    <property type="match status" value="1"/>
</dbReference>
<evidence type="ECO:0000313" key="6">
    <source>
        <dbReference type="EMBL" id="GEN23683.1"/>
    </source>
</evidence>
<evidence type="ECO:0000313" key="8">
    <source>
        <dbReference type="Proteomes" id="UP000184123"/>
    </source>
</evidence>
<dbReference type="SUPFAM" id="SSF46785">
    <property type="entry name" value="Winged helix' DNA-binding domain"/>
    <property type="match status" value="1"/>
</dbReference>
<organism evidence="7 8">
    <name type="scientific">Halomonas cupida</name>
    <dbReference type="NCBI Taxonomy" id="44933"/>
    <lineage>
        <taxon>Bacteria</taxon>
        <taxon>Pseudomonadati</taxon>
        <taxon>Pseudomonadota</taxon>
        <taxon>Gammaproteobacteria</taxon>
        <taxon>Oceanospirillales</taxon>
        <taxon>Halomonadaceae</taxon>
        <taxon>Halomonas</taxon>
    </lineage>
</organism>
<keyword evidence="2" id="KW-0805">Transcription regulation</keyword>
<dbReference type="PRINTS" id="PR00039">
    <property type="entry name" value="HTHLYSR"/>
</dbReference>
<dbReference type="SUPFAM" id="SSF53850">
    <property type="entry name" value="Periplasmic binding protein-like II"/>
    <property type="match status" value="1"/>
</dbReference>
<evidence type="ECO:0000256" key="1">
    <source>
        <dbReference type="ARBA" id="ARBA00009437"/>
    </source>
</evidence>
<dbReference type="Pfam" id="PF00126">
    <property type="entry name" value="HTH_1"/>
    <property type="match status" value="1"/>
</dbReference>
<dbReference type="CDD" id="cd05466">
    <property type="entry name" value="PBP2_LTTR_substrate"/>
    <property type="match status" value="1"/>
</dbReference>
<protein>
    <submittedName>
        <fullName evidence="7">DNA-binding transcriptional regulator, LysR family</fullName>
    </submittedName>
    <submittedName>
        <fullName evidence="6">LysR family transcriptional regulator</fullName>
    </submittedName>
</protein>
<evidence type="ECO:0000259" key="5">
    <source>
        <dbReference type="PROSITE" id="PS50931"/>
    </source>
</evidence>
<dbReference type="AlphaFoldDB" id="A0A1M7G829"/>
<dbReference type="Pfam" id="PF03466">
    <property type="entry name" value="LysR_substrate"/>
    <property type="match status" value="1"/>
</dbReference>
<proteinExistence type="inferred from homology"/>
<dbReference type="EMBL" id="FRCA01000005">
    <property type="protein sequence ID" value="SHM12248.1"/>
    <property type="molecule type" value="Genomic_DNA"/>
</dbReference>
<sequence length="328" mass="36999">MRPIHDTLDWNLLRTFIVIVQEESVSRAATRLYLSQPAVSLSLKRLEERLGQKLIERDSHRFRVTEAGHLVYRDAVEIYANVAKLAASIGESDPEIAGHISLALVTGIDCCFLDSVLEGFHQRHPHVTFEIEDMSSMEVQQALLHRQSLLGICLMQRKPEPLIGYTLARQQYRLYCGPHHRLFGRHNLSMDELKLEPWISFSSEQLDGVLSPLAVFRAQQGLKGPVIGQSSRMQEIQRMIVAGMGIGCLPEYTVMRDVKEGRLWPLPPYDGVAPIDLNVLWHSDGRFNAAEQAFIDFFHNALAKVPLEDRLTRGIDTVPADSKGRAVS</sequence>
<evidence type="ECO:0000256" key="2">
    <source>
        <dbReference type="ARBA" id="ARBA00023015"/>
    </source>
</evidence>
<dbReference type="FunFam" id="1.10.10.10:FF:000001">
    <property type="entry name" value="LysR family transcriptional regulator"/>
    <property type="match status" value="1"/>
</dbReference>
<dbReference type="STRING" id="44933.SAMN05660971_02224"/>
<evidence type="ECO:0000313" key="7">
    <source>
        <dbReference type="EMBL" id="SHM12248.1"/>
    </source>
</evidence>
<name>A0A1M7G829_9GAMM</name>
<dbReference type="Gene3D" id="3.40.190.290">
    <property type="match status" value="1"/>
</dbReference>
<comment type="similarity">
    <text evidence="1">Belongs to the LysR transcriptional regulatory family.</text>
</comment>
<dbReference type="PANTHER" id="PTHR30126">
    <property type="entry name" value="HTH-TYPE TRANSCRIPTIONAL REGULATOR"/>
    <property type="match status" value="1"/>
</dbReference>
<dbReference type="GO" id="GO:0000976">
    <property type="term" value="F:transcription cis-regulatory region binding"/>
    <property type="evidence" value="ECO:0007669"/>
    <property type="project" value="TreeGrafter"/>
</dbReference>
<reference evidence="6 9" key="2">
    <citation type="submission" date="2019-07" db="EMBL/GenBank/DDBJ databases">
        <title>Whole genome shotgun sequence of Halomonas cupida NBRC 102219.</title>
        <authorList>
            <person name="Hosoyama A."/>
            <person name="Uohara A."/>
            <person name="Ohji S."/>
            <person name="Ichikawa N."/>
        </authorList>
    </citation>
    <scope>NUCLEOTIDE SEQUENCE [LARGE SCALE GENOMIC DNA]</scope>
    <source>
        <strain evidence="6 9">NBRC 102219</strain>
    </source>
</reference>
<evidence type="ECO:0000313" key="9">
    <source>
        <dbReference type="Proteomes" id="UP000321726"/>
    </source>
</evidence>
<keyword evidence="3 7" id="KW-0238">DNA-binding</keyword>
<feature type="domain" description="HTH lysR-type" evidence="5">
    <location>
        <begin position="8"/>
        <end position="65"/>
    </location>
</feature>
<dbReference type="InterPro" id="IPR000847">
    <property type="entry name" value="LysR_HTH_N"/>
</dbReference>
<keyword evidence="4" id="KW-0804">Transcription</keyword>
<dbReference type="RefSeq" id="WP_073435265.1">
    <property type="nucleotide sequence ID" value="NZ_BJXU01000053.1"/>
</dbReference>
<dbReference type="EMBL" id="BJXU01000053">
    <property type="protein sequence ID" value="GEN23683.1"/>
    <property type="molecule type" value="Genomic_DNA"/>
</dbReference>
<evidence type="ECO:0000256" key="4">
    <source>
        <dbReference type="ARBA" id="ARBA00023163"/>
    </source>
</evidence>
<dbReference type="Proteomes" id="UP000184123">
    <property type="component" value="Unassembled WGS sequence"/>
</dbReference>
<gene>
    <name evidence="6" type="ORF">HCU01_16320</name>
    <name evidence="7" type="ORF">SAMN05660971_02224</name>
</gene>
<keyword evidence="9" id="KW-1185">Reference proteome</keyword>
<dbReference type="PROSITE" id="PS50931">
    <property type="entry name" value="HTH_LYSR"/>
    <property type="match status" value="1"/>
</dbReference>
<dbReference type="InterPro" id="IPR036390">
    <property type="entry name" value="WH_DNA-bd_sf"/>
</dbReference>
<accession>A0A1M7G829</accession>
<dbReference type="Proteomes" id="UP000321726">
    <property type="component" value="Unassembled WGS sequence"/>
</dbReference>
<dbReference type="PANTHER" id="PTHR30126:SF40">
    <property type="entry name" value="HTH-TYPE TRANSCRIPTIONAL REGULATOR GLTR"/>
    <property type="match status" value="1"/>
</dbReference>
<dbReference type="GO" id="GO:0003700">
    <property type="term" value="F:DNA-binding transcription factor activity"/>
    <property type="evidence" value="ECO:0007669"/>
    <property type="project" value="InterPro"/>
</dbReference>